<keyword evidence="1" id="KW-0175">Coiled coil</keyword>
<dbReference type="AlphaFoldDB" id="A0A938XQC2"/>
<evidence type="ECO:0000313" key="3">
    <source>
        <dbReference type="Proteomes" id="UP000774000"/>
    </source>
</evidence>
<dbReference type="EMBL" id="JAFBDQ010000001">
    <property type="protein sequence ID" value="MBM7555526.1"/>
    <property type="molecule type" value="Genomic_DNA"/>
</dbReference>
<comment type="caution">
    <text evidence="2">The sequence shown here is derived from an EMBL/GenBank/DDBJ whole genome shotgun (WGS) entry which is preliminary data.</text>
</comment>
<dbReference type="RefSeq" id="WP_204700231.1">
    <property type="nucleotide sequence ID" value="NZ_JAFBDQ010000001.1"/>
</dbReference>
<reference evidence="2" key="1">
    <citation type="submission" date="2021-01" db="EMBL/GenBank/DDBJ databases">
        <title>Genomic Encyclopedia of Type Strains, Phase IV (KMG-IV): sequencing the most valuable type-strain genomes for metagenomic binning, comparative biology and taxonomic classification.</title>
        <authorList>
            <person name="Goeker M."/>
        </authorList>
    </citation>
    <scope>NUCLEOTIDE SEQUENCE</scope>
    <source>
        <strain evidence="2">DSM 23230</strain>
    </source>
</reference>
<gene>
    <name evidence="2" type="ORF">JOC47_000350</name>
</gene>
<evidence type="ECO:0000313" key="2">
    <source>
        <dbReference type="EMBL" id="MBM7555526.1"/>
    </source>
</evidence>
<proteinExistence type="predicted"/>
<protein>
    <submittedName>
        <fullName evidence="2">Uncharacterized protein</fullName>
    </submittedName>
</protein>
<name>A0A938XQC2_9FIRM</name>
<organism evidence="2 3">
    <name type="scientific">Halanaerobacter jeridensis</name>
    <dbReference type="NCBI Taxonomy" id="706427"/>
    <lineage>
        <taxon>Bacteria</taxon>
        <taxon>Bacillati</taxon>
        <taxon>Bacillota</taxon>
        <taxon>Clostridia</taxon>
        <taxon>Halanaerobiales</taxon>
        <taxon>Halobacteroidaceae</taxon>
        <taxon>Halanaerobacter</taxon>
    </lineage>
</organism>
<feature type="coiled-coil region" evidence="1">
    <location>
        <begin position="72"/>
        <end position="102"/>
    </location>
</feature>
<keyword evidence="3" id="KW-1185">Reference proteome</keyword>
<evidence type="ECO:0000256" key="1">
    <source>
        <dbReference type="SAM" id="Coils"/>
    </source>
</evidence>
<sequence length="180" mass="21247">MKNVDKYRKIKISDCDIKNLFLSLGCLVVNKYPQIILEHDERLTAKIKKYLTLVINNLQTCGQLKTRIAGLKEGYDEAIDKLNNEMELSQSAEEKLKKKKKRFKDSLLLKKKRLGQLNQENITALLKIGKWFYTEKILEEKEEFQRLYTRLDFLISEEDWPNSSESWIIDNLDEKCVNIT</sequence>
<dbReference type="Proteomes" id="UP000774000">
    <property type="component" value="Unassembled WGS sequence"/>
</dbReference>
<accession>A0A938XQC2</accession>